<proteinExistence type="inferred from homology"/>
<dbReference type="PATRIC" id="fig|1324957.4.peg.1012"/>
<dbReference type="STRING" id="1324957.K933_04986"/>
<evidence type="ECO:0000259" key="2">
    <source>
        <dbReference type="Pfam" id="PF00582"/>
    </source>
</evidence>
<dbReference type="PRINTS" id="PR01438">
    <property type="entry name" value="UNVRSLSTRESS"/>
</dbReference>
<comment type="similarity">
    <text evidence="1">Belongs to the universal stress protein A family.</text>
</comment>
<dbReference type="Proteomes" id="UP000017840">
    <property type="component" value="Unassembled WGS sequence"/>
</dbReference>
<evidence type="ECO:0000313" key="4">
    <source>
        <dbReference type="Proteomes" id="UP000017840"/>
    </source>
</evidence>
<dbReference type="AlphaFoldDB" id="V4HF95"/>
<feature type="domain" description="UspA" evidence="2">
    <location>
        <begin position="1"/>
        <end position="144"/>
    </location>
</feature>
<evidence type="ECO:0000256" key="1">
    <source>
        <dbReference type="ARBA" id="ARBA00008791"/>
    </source>
</evidence>
<dbReference type="InterPro" id="IPR006015">
    <property type="entry name" value="Universal_stress_UspA"/>
</dbReference>
<dbReference type="EMBL" id="ASGZ01000013">
    <property type="protein sequence ID" value="ESP89345.1"/>
    <property type="molecule type" value="Genomic_DNA"/>
</dbReference>
<keyword evidence="4" id="KW-1185">Reference proteome</keyword>
<gene>
    <name evidence="3" type="ORF">K933_04986</name>
</gene>
<name>V4HF95_9EURY</name>
<dbReference type="SUPFAM" id="SSF52402">
    <property type="entry name" value="Adenine nucleotide alpha hydrolases-like"/>
    <property type="match status" value="1"/>
</dbReference>
<dbReference type="CDD" id="cd00293">
    <property type="entry name" value="USP-like"/>
    <property type="match status" value="1"/>
</dbReference>
<evidence type="ECO:0000313" key="3">
    <source>
        <dbReference type="EMBL" id="ESP89345.1"/>
    </source>
</evidence>
<dbReference type="PANTHER" id="PTHR46268">
    <property type="entry name" value="STRESS RESPONSE PROTEIN NHAX"/>
    <property type="match status" value="1"/>
</dbReference>
<sequence>MARQILVPLDDSDQSTAALEHALDVYPDADFVLLHVVNPERWISAGDEEEGDVYYSSELEETVKQAADDMLTETADSVREMGVEVEAVQVLGQPATGILEYIDENDVDGVVMGSRGRTGLDRLLLGSVAERVVRRSPVPVTVVH</sequence>
<dbReference type="InterPro" id="IPR006016">
    <property type="entry name" value="UspA"/>
</dbReference>
<dbReference type="eggNOG" id="arCOG02053">
    <property type="taxonomic scope" value="Archaea"/>
</dbReference>
<dbReference type="Pfam" id="PF00582">
    <property type="entry name" value="Usp"/>
    <property type="match status" value="1"/>
</dbReference>
<dbReference type="Gene3D" id="3.40.50.620">
    <property type="entry name" value="HUPs"/>
    <property type="match status" value="1"/>
</dbReference>
<organism evidence="3 4">
    <name type="scientific">Candidatus Halobonum tyrrellensis G22</name>
    <dbReference type="NCBI Taxonomy" id="1324957"/>
    <lineage>
        <taxon>Archaea</taxon>
        <taxon>Methanobacteriati</taxon>
        <taxon>Methanobacteriota</taxon>
        <taxon>Stenosarchaea group</taxon>
        <taxon>Halobacteria</taxon>
        <taxon>Halobacteriales</taxon>
        <taxon>Haloferacaceae</taxon>
        <taxon>Candidatus Halobonum</taxon>
    </lineage>
</organism>
<dbReference type="InterPro" id="IPR014729">
    <property type="entry name" value="Rossmann-like_a/b/a_fold"/>
</dbReference>
<reference evidence="3 4" key="1">
    <citation type="journal article" date="2013" name="Genome Announc.">
        <title>Draft Genome Sequence of 'Candidatus Halobonum tyrrellensis' Strain G22, Isolated from the Hypersaline Waters of Lake Tyrrell, Australia.</title>
        <authorList>
            <person name="Ugalde J.A."/>
            <person name="Narasingarao P."/>
            <person name="Kuo S."/>
            <person name="Podell S."/>
            <person name="Allen E.E."/>
        </authorList>
    </citation>
    <scope>NUCLEOTIDE SEQUENCE [LARGE SCALE GENOMIC DNA]</scope>
    <source>
        <strain evidence="3 4">G22</strain>
    </source>
</reference>
<comment type="caution">
    <text evidence="3">The sequence shown here is derived from an EMBL/GenBank/DDBJ whole genome shotgun (WGS) entry which is preliminary data.</text>
</comment>
<dbReference type="PANTHER" id="PTHR46268:SF24">
    <property type="entry name" value="UNIVERSAL STRESS PROTEIN"/>
    <property type="match status" value="1"/>
</dbReference>
<protein>
    <submittedName>
        <fullName evidence="3">Universal stress protein</fullName>
    </submittedName>
</protein>
<dbReference type="RefSeq" id="WP_023393587.1">
    <property type="nucleotide sequence ID" value="NZ_ASGZ01000013.1"/>
</dbReference>
<accession>V4HF95</accession>
<dbReference type="OrthoDB" id="105697at2157"/>